<dbReference type="InterPro" id="IPR001667">
    <property type="entry name" value="DDH_dom"/>
</dbReference>
<proteinExistence type="predicted"/>
<organism evidence="3 4">
    <name type="scientific">Chthonomonas calidirosea (strain DSM 23976 / ICMP 18418 / T49)</name>
    <dbReference type="NCBI Taxonomy" id="1303518"/>
    <lineage>
        <taxon>Bacteria</taxon>
        <taxon>Bacillati</taxon>
        <taxon>Armatimonadota</taxon>
        <taxon>Chthonomonadia</taxon>
        <taxon>Chthonomonadales</taxon>
        <taxon>Chthonomonadaceae</taxon>
        <taxon>Chthonomonas</taxon>
    </lineage>
</organism>
<dbReference type="Gene3D" id="3.90.1640.10">
    <property type="entry name" value="inorganic pyrophosphatase (n-terminal core)"/>
    <property type="match status" value="1"/>
</dbReference>
<dbReference type="InParanoid" id="S0EYS4"/>
<evidence type="ECO:0000259" key="1">
    <source>
        <dbReference type="Pfam" id="PF01368"/>
    </source>
</evidence>
<dbReference type="Pfam" id="PF01368">
    <property type="entry name" value="DHH"/>
    <property type="match status" value="1"/>
</dbReference>
<dbReference type="Pfam" id="PF02272">
    <property type="entry name" value="DHHA1"/>
    <property type="match status" value="1"/>
</dbReference>
<dbReference type="Gene3D" id="3.10.310.30">
    <property type="match status" value="1"/>
</dbReference>
<dbReference type="FunCoup" id="S0EYS4">
    <property type="interactions" value="82"/>
</dbReference>
<reference evidence="4" key="1">
    <citation type="submission" date="2013-03" db="EMBL/GenBank/DDBJ databases">
        <title>Genome sequence of Chthonomonas calidirosea, the first sequenced genome from the Armatimonadetes phylum (formally candidate division OP10).</title>
        <authorList>
            <person name="Lee K.C.Y."/>
            <person name="Morgan X.C."/>
            <person name="Dunfield P.F."/>
            <person name="Tamas I."/>
            <person name="Houghton K.M."/>
            <person name="Vyssotski M."/>
            <person name="Ryan J.L.J."/>
            <person name="Lagutin K."/>
            <person name="McDonald I.R."/>
            <person name="Stott M.B."/>
        </authorList>
    </citation>
    <scope>NUCLEOTIDE SEQUENCE [LARGE SCALE GENOMIC DNA]</scope>
    <source>
        <strain evidence="4">DSM 23976 / ICMP 18418 / T49</strain>
    </source>
</reference>
<dbReference type="OrthoDB" id="9803668at2"/>
<dbReference type="eggNOG" id="COG0618">
    <property type="taxonomic scope" value="Bacteria"/>
</dbReference>
<dbReference type="InterPro" id="IPR003156">
    <property type="entry name" value="DHHA1_dom"/>
</dbReference>
<dbReference type="STRING" id="454171.CP488_02751"/>
<dbReference type="PANTHER" id="PTHR47618">
    <property type="entry name" value="BIFUNCTIONAL OLIGORIBONUCLEASE AND PAP PHOSPHATASE NRNA"/>
    <property type="match status" value="1"/>
</dbReference>
<evidence type="ECO:0000313" key="4">
    <source>
        <dbReference type="Proteomes" id="UP000014227"/>
    </source>
</evidence>
<dbReference type="RefSeq" id="WP_016482703.1">
    <property type="nucleotide sequence ID" value="NC_021487.1"/>
</dbReference>
<dbReference type="KEGG" id="ccz:CCALI_01345"/>
<accession>S0EYS4</accession>
<keyword evidence="4" id="KW-1185">Reference proteome</keyword>
<dbReference type="PATRIC" id="fig|1303518.3.peg.1376"/>
<dbReference type="PANTHER" id="PTHR47618:SF1">
    <property type="entry name" value="BIFUNCTIONAL OLIGORIBONUCLEASE AND PAP PHOSPHATASE NRNA"/>
    <property type="match status" value="1"/>
</dbReference>
<dbReference type="SUPFAM" id="SSF64182">
    <property type="entry name" value="DHH phosphoesterases"/>
    <property type="match status" value="1"/>
</dbReference>
<sequence length="332" mass="35350">MRKAALAVARALCSTERVVLAAHVNPDGDTLGCTLALMHALKALGKEVVVLSSDGVPCIYTWMPGADAVQISTERRDFDVAVVCDAGRIDRIGSAQEAVLSAPLLVDVDHHLADGVFGNLLLVDADAAAACELGWELVLALEKVSGKRLANRAIAECLLTGIITDTGSFQFPSVTPRTFLIAAKLQRLGAAPSRINELVFENRSRESVELLGRALSTLQISPDGKVAWVHVTAKDYEELHAVDADTEGIVNHVRSIRGVLIGILFREIPGKKVRVSLRAREGADVHRIAQVFGGGGHRLAAGCSLSPPLEKAEELVVAEAIRQLKEQTAGEG</sequence>
<gene>
    <name evidence="3" type="ORF">CCALI_01345</name>
</gene>
<dbReference type="AlphaFoldDB" id="S0EYS4"/>
<protein>
    <submittedName>
        <fullName evidence="3">Exopolyphosphatase-related proteins</fullName>
    </submittedName>
</protein>
<dbReference type="InterPro" id="IPR038763">
    <property type="entry name" value="DHH_sf"/>
</dbReference>
<evidence type="ECO:0000313" key="3">
    <source>
        <dbReference type="EMBL" id="CCW35163.1"/>
    </source>
</evidence>
<feature type="domain" description="DHHA1" evidence="2">
    <location>
        <begin position="245"/>
        <end position="322"/>
    </location>
</feature>
<dbReference type="GO" id="GO:0003676">
    <property type="term" value="F:nucleic acid binding"/>
    <property type="evidence" value="ECO:0007669"/>
    <property type="project" value="InterPro"/>
</dbReference>
<evidence type="ECO:0000259" key="2">
    <source>
        <dbReference type="Pfam" id="PF02272"/>
    </source>
</evidence>
<feature type="domain" description="DDH" evidence="1">
    <location>
        <begin position="18"/>
        <end position="162"/>
    </location>
</feature>
<dbReference type="InterPro" id="IPR051319">
    <property type="entry name" value="Oligoribo/pAp-PDE_c-di-AMP_PDE"/>
</dbReference>
<dbReference type="EMBL" id="HF951689">
    <property type="protein sequence ID" value="CCW35163.1"/>
    <property type="molecule type" value="Genomic_DNA"/>
</dbReference>
<dbReference type="Proteomes" id="UP000014227">
    <property type="component" value="Chromosome I"/>
</dbReference>
<dbReference type="HOGENOM" id="CLU_039720_0_0_0"/>
<name>S0EYS4_CHTCT</name>